<feature type="compositionally biased region" description="Basic and acidic residues" evidence="1">
    <location>
        <begin position="180"/>
        <end position="194"/>
    </location>
</feature>
<evidence type="ECO:0000313" key="3">
    <source>
        <dbReference type="Proteomes" id="UP001458880"/>
    </source>
</evidence>
<dbReference type="PANTHER" id="PTHR47831">
    <property type="entry name" value="GENERAL TRANSCRIPTION FACTOR II-I REPEAT DOMAIN-CONTAINING PROTEIN 2"/>
    <property type="match status" value="1"/>
</dbReference>
<feature type="region of interest" description="Disordered" evidence="1">
    <location>
        <begin position="175"/>
        <end position="194"/>
    </location>
</feature>
<dbReference type="AlphaFoldDB" id="A0AAW1JK07"/>
<sequence length="194" mass="23040">MFDIVKAFKCKLVLWEKQRKNDDLTHFPTCNTNRSNLNDTASYQKYAEKNSNHRTEFETRFKDCNSLEDKLCLFSAVFSINIDSVSSHMEMEVIEIQRDLNLKAKFIEMGVSELYKHLPDRFENTRKFAYEIIAMFWKYVSMRAQLFSVMKKKKKSSVRNNYAHLVSFESNYGEQNFSRNRKDSGREEMSSVRT</sequence>
<gene>
    <name evidence="2" type="ORF">QE152_g28354</name>
</gene>
<evidence type="ECO:0000313" key="2">
    <source>
        <dbReference type="EMBL" id="KAK9704344.1"/>
    </source>
</evidence>
<keyword evidence="3" id="KW-1185">Reference proteome</keyword>
<evidence type="ECO:0000256" key="1">
    <source>
        <dbReference type="SAM" id="MobiDB-lite"/>
    </source>
</evidence>
<organism evidence="2 3">
    <name type="scientific">Popillia japonica</name>
    <name type="common">Japanese beetle</name>
    <dbReference type="NCBI Taxonomy" id="7064"/>
    <lineage>
        <taxon>Eukaryota</taxon>
        <taxon>Metazoa</taxon>
        <taxon>Ecdysozoa</taxon>
        <taxon>Arthropoda</taxon>
        <taxon>Hexapoda</taxon>
        <taxon>Insecta</taxon>
        <taxon>Pterygota</taxon>
        <taxon>Neoptera</taxon>
        <taxon>Endopterygota</taxon>
        <taxon>Coleoptera</taxon>
        <taxon>Polyphaga</taxon>
        <taxon>Scarabaeiformia</taxon>
        <taxon>Scarabaeidae</taxon>
        <taxon>Rutelinae</taxon>
        <taxon>Popillia</taxon>
    </lineage>
</organism>
<accession>A0AAW1JK07</accession>
<reference evidence="2 3" key="1">
    <citation type="journal article" date="2024" name="BMC Genomics">
        <title>De novo assembly and annotation of Popillia japonica's genome with initial clues to its potential as an invasive pest.</title>
        <authorList>
            <person name="Cucini C."/>
            <person name="Boschi S."/>
            <person name="Funari R."/>
            <person name="Cardaioli E."/>
            <person name="Iannotti N."/>
            <person name="Marturano G."/>
            <person name="Paoli F."/>
            <person name="Bruttini M."/>
            <person name="Carapelli A."/>
            <person name="Frati F."/>
            <person name="Nardi F."/>
        </authorList>
    </citation>
    <scope>NUCLEOTIDE SEQUENCE [LARGE SCALE GENOMIC DNA]</scope>
    <source>
        <strain evidence="2">DMR45628</strain>
    </source>
</reference>
<dbReference type="GO" id="GO:0005634">
    <property type="term" value="C:nucleus"/>
    <property type="evidence" value="ECO:0007669"/>
    <property type="project" value="TreeGrafter"/>
</dbReference>
<name>A0AAW1JK07_POPJA</name>
<dbReference type="Proteomes" id="UP001458880">
    <property type="component" value="Unassembled WGS sequence"/>
</dbReference>
<proteinExistence type="predicted"/>
<dbReference type="InterPro" id="IPR042224">
    <property type="entry name" value="GTF2IRD2"/>
</dbReference>
<protein>
    <submittedName>
        <fullName evidence="2">Uncharacterized protein</fullName>
    </submittedName>
</protein>
<comment type="caution">
    <text evidence="2">The sequence shown here is derived from an EMBL/GenBank/DDBJ whole genome shotgun (WGS) entry which is preliminary data.</text>
</comment>
<dbReference type="PANTHER" id="PTHR47831:SF1">
    <property type="entry name" value="GENERAL TRANSCRIPTION FACTOR II-I REPEAT DOMAIN-CONTAINING PROTEIN 2A-RELATED"/>
    <property type="match status" value="1"/>
</dbReference>
<dbReference type="EMBL" id="JASPKY010000352">
    <property type="protein sequence ID" value="KAK9704344.1"/>
    <property type="molecule type" value="Genomic_DNA"/>
</dbReference>